<organism evidence="1 2">
    <name type="scientific">Araneus ventricosus</name>
    <name type="common">Orbweaver spider</name>
    <name type="synonym">Epeira ventricosa</name>
    <dbReference type="NCBI Taxonomy" id="182803"/>
    <lineage>
        <taxon>Eukaryota</taxon>
        <taxon>Metazoa</taxon>
        <taxon>Ecdysozoa</taxon>
        <taxon>Arthropoda</taxon>
        <taxon>Chelicerata</taxon>
        <taxon>Arachnida</taxon>
        <taxon>Araneae</taxon>
        <taxon>Araneomorphae</taxon>
        <taxon>Entelegynae</taxon>
        <taxon>Araneoidea</taxon>
        <taxon>Araneidae</taxon>
        <taxon>Araneus</taxon>
    </lineage>
</organism>
<evidence type="ECO:0008006" key="3">
    <source>
        <dbReference type="Google" id="ProtNLM"/>
    </source>
</evidence>
<accession>A0A4Y2CC57</accession>
<reference evidence="1 2" key="1">
    <citation type="journal article" date="2019" name="Sci. Rep.">
        <title>Orb-weaving spider Araneus ventricosus genome elucidates the spidroin gene catalogue.</title>
        <authorList>
            <person name="Kono N."/>
            <person name="Nakamura H."/>
            <person name="Ohtoshi R."/>
            <person name="Moran D.A.P."/>
            <person name="Shinohara A."/>
            <person name="Yoshida Y."/>
            <person name="Fujiwara M."/>
            <person name="Mori M."/>
            <person name="Tomita M."/>
            <person name="Arakawa K."/>
        </authorList>
    </citation>
    <scope>NUCLEOTIDE SEQUENCE [LARGE SCALE GENOMIC DNA]</scope>
</reference>
<proteinExistence type="predicted"/>
<gene>
    <name evidence="1" type="ORF">AVEN_225668_1</name>
</gene>
<dbReference type="SUPFAM" id="SSF52540">
    <property type="entry name" value="P-loop containing nucleoside triphosphate hydrolases"/>
    <property type="match status" value="1"/>
</dbReference>
<dbReference type="InterPro" id="IPR027417">
    <property type="entry name" value="P-loop_NTPase"/>
</dbReference>
<protein>
    <recommendedName>
        <fullName evidence="3">ATP-dependent DNA helicase PIF1</fullName>
    </recommendedName>
</protein>
<dbReference type="EMBL" id="BGPR01085787">
    <property type="protein sequence ID" value="GBM00895.1"/>
    <property type="molecule type" value="Genomic_DNA"/>
</dbReference>
<evidence type="ECO:0000313" key="2">
    <source>
        <dbReference type="Proteomes" id="UP000499080"/>
    </source>
</evidence>
<dbReference type="AlphaFoldDB" id="A0A4Y2CC57"/>
<sequence>MSVIEFGRQIVSECNRGDVVFLPRIKLATSDMNLAFVLNDRQFPLFPAYMMTINKSQGQTFDHVGISLPFHMDSSLLHFQGLGFPITLKFTQRHLKYKESY</sequence>
<comment type="caution">
    <text evidence="1">The sequence shown here is derived from an EMBL/GenBank/DDBJ whole genome shotgun (WGS) entry which is preliminary data.</text>
</comment>
<keyword evidence="2" id="KW-1185">Reference proteome</keyword>
<dbReference type="Proteomes" id="UP000499080">
    <property type="component" value="Unassembled WGS sequence"/>
</dbReference>
<evidence type="ECO:0000313" key="1">
    <source>
        <dbReference type="EMBL" id="GBM00895.1"/>
    </source>
</evidence>
<name>A0A4Y2CC57_ARAVE</name>
<dbReference type="Gene3D" id="3.40.50.300">
    <property type="entry name" value="P-loop containing nucleotide triphosphate hydrolases"/>
    <property type="match status" value="1"/>
</dbReference>